<keyword evidence="2" id="KW-1185">Reference proteome</keyword>
<proteinExistence type="predicted"/>
<reference evidence="2" key="1">
    <citation type="journal article" date="2017" name="Nat. Ecol. Evol.">
        <title>Genome expansion and lineage-specific genetic innovations in the forest pathogenic fungi Armillaria.</title>
        <authorList>
            <person name="Sipos G."/>
            <person name="Prasanna A.N."/>
            <person name="Walter M.C."/>
            <person name="O'Connor E."/>
            <person name="Balint B."/>
            <person name="Krizsan K."/>
            <person name="Kiss B."/>
            <person name="Hess J."/>
            <person name="Varga T."/>
            <person name="Slot J."/>
            <person name="Riley R."/>
            <person name="Boka B."/>
            <person name="Rigling D."/>
            <person name="Barry K."/>
            <person name="Lee J."/>
            <person name="Mihaltcheva S."/>
            <person name="LaButti K."/>
            <person name="Lipzen A."/>
            <person name="Waldron R."/>
            <person name="Moloney N.M."/>
            <person name="Sperisen C."/>
            <person name="Kredics L."/>
            <person name="Vagvoelgyi C."/>
            <person name="Patrignani A."/>
            <person name="Fitzpatrick D."/>
            <person name="Nagy I."/>
            <person name="Doyle S."/>
            <person name="Anderson J.B."/>
            <person name="Grigoriev I.V."/>
            <person name="Gueldener U."/>
            <person name="Muensterkoetter M."/>
            <person name="Nagy L.G."/>
        </authorList>
    </citation>
    <scope>NUCLEOTIDE SEQUENCE [LARGE SCALE GENOMIC DNA]</scope>
    <source>
        <strain evidence="2">C18/9</strain>
    </source>
</reference>
<protein>
    <submittedName>
        <fullName evidence="1">Uncharacterized protein</fullName>
    </submittedName>
</protein>
<dbReference type="EMBL" id="FUEG01000010">
    <property type="protein sequence ID" value="SJL09512.1"/>
    <property type="molecule type" value="Genomic_DNA"/>
</dbReference>
<evidence type="ECO:0000313" key="1">
    <source>
        <dbReference type="EMBL" id="SJL09512.1"/>
    </source>
</evidence>
<accession>A0A284RL72</accession>
<dbReference type="AlphaFoldDB" id="A0A284RL72"/>
<dbReference type="Proteomes" id="UP000219338">
    <property type="component" value="Unassembled WGS sequence"/>
</dbReference>
<organism evidence="1 2">
    <name type="scientific">Armillaria ostoyae</name>
    <name type="common">Armillaria root rot fungus</name>
    <dbReference type="NCBI Taxonomy" id="47428"/>
    <lineage>
        <taxon>Eukaryota</taxon>
        <taxon>Fungi</taxon>
        <taxon>Dikarya</taxon>
        <taxon>Basidiomycota</taxon>
        <taxon>Agaricomycotina</taxon>
        <taxon>Agaricomycetes</taxon>
        <taxon>Agaricomycetidae</taxon>
        <taxon>Agaricales</taxon>
        <taxon>Marasmiineae</taxon>
        <taxon>Physalacriaceae</taxon>
        <taxon>Armillaria</taxon>
    </lineage>
</organism>
<sequence>MSFTYDPDLFHYHRYNNIGDGSLSIIGVFSASSDHEYAIRLYYSEEQRLWLADCGPEFEQAVLTDAVLPFFKELYEMYFAAWPEDQSAEKEQQRIEIFSLYIMGLRQMWLYHGRGPRRWDRATILETLDDLEDIVTREFQKICYVFGHPRVIVPYY</sequence>
<dbReference type="OrthoDB" id="2979976at2759"/>
<name>A0A284RL72_ARMOS</name>
<gene>
    <name evidence="1" type="ORF">ARMOST_12890</name>
</gene>
<evidence type="ECO:0000313" key="2">
    <source>
        <dbReference type="Proteomes" id="UP000219338"/>
    </source>
</evidence>